<name>A0A1G2KKU7_9BACT</name>
<dbReference type="Proteomes" id="UP000179023">
    <property type="component" value="Unassembled WGS sequence"/>
</dbReference>
<proteinExistence type="predicted"/>
<accession>A0A1G2KKU7</accession>
<evidence type="ECO:0000313" key="2">
    <source>
        <dbReference type="Proteomes" id="UP000179023"/>
    </source>
</evidence>
<sequence>MHIYRLEKTVRIAGRDYFGRRAFITFMPIDAAGWYWKMPDGSAIEIEPSMLRHNSRRLTLVHNNTKMEIFEHVGALRFMGLSGVLIESSPWPPYFGRTHELWQALKPQCKETDEPIHWVTPHAHTFWSYPQTHRNFACRFTEMWPSKTKRLKITIAIDYPDLGKDEIVCDIHNKELLEQIFQAHSQGWPSWLYWPGTLLEWFPFRPRQECITWPQEHSRKKTLRLFAQHRLLDLLGALSVLLPADTMLSGNIRSVCSGHEADCHIVEQIREKGGLLQL</sequence>
<dbReference type="GO" id="GO:0103117">
    <property type="term" value="F:UDP-3-O-acyl-N-acetylglucosamine deacetylase activity"/>
    <property type="evidence" value="ECO:0007669"/>
    <property type="project" value="InterPro"/>
</dbReference>
<dbReference type="Gene3D" id="3.30.1700.10">
    <property type="entry name" value="lpxc deacetylase, domain 2"/>
    <property type="match status" value="1"/>
</dbReference>
<dbReference type="GO" id="GO:0009245">
    <property type="term" value="P:lipid A biosynthetic process"/>
    <property type="evidence" value="ECO:0007669"/>
    <property type="project" value="InterPro"/>
</dbReference>
<dbReference type="InterPro" id="IPR011334">
    <property type="entry name" value="UDP-acyl_GlcNac_deAcase_C"/>
</dbReference>
<dbReference type="EMBL" id="MHQI01000028">
    <property type="protein sequence ID" value="OHA00060.1"/>
    <property type="molecule type" value="Genomic_DNA"/>
</dbReference>
<comment type="caution">
    <text evidence="1">The sequence shown here is derived from an EMBL/GenBank/DDBJ whole genome shotgun (WGS) entry which is preliminary data.</text>
</comment>
<dbReference type="STRING" id="1802270.A3C07_05255"/>
<protein>
    <submittedName>
        <fullName evidence="1">Uncharacterized protein</fullName>
    </submittedName>
</protein>
<evidence type="ECO:0000313" key="1">
    <source>
        <dbReference type="EMBL" id="OHA00060.1"/>
    </source>
</evidence>
<dbReference type="AlphaFoldDB" id="A0A1G2KKU7"/>
<gene>
    <name evidence="1" type="ORF">A3C07_05255</name>
</gene>
<organism evidence="1 2">
    <name type="scientific">Candidatus Sungbacteria bacterium RIFCSPHIGHO2_02_FULL_47_11</name>
    <dbReference type="NCBI Taxonomy" id="1802270"/>
    <lineage>
        <taxon>Bacteria</taxon>
        <taxon>Candidatus Sungiibacteriota</taxon>
    </lineage>
</organism>
<dbReference type="GO" id="GO:0016020">
    <property type="term" value="C:membrane"/>
    <property type="evidence" value="ECO:0007669"/>
    <property type="project" value="GOC"/>
</dbReference>
<reference evidence="1 2" key="1">
    <citation type="journal article" date="2016" name="Nat. Commun.">
        <title>Thousands of microbial genomes shed light on interconnected biogeochemical processes in an aquifer system.</title>
        <authorList>
            <person name="Anantharaman K."/>
            <person name="Brown C.T."/>
            <person name="Hug L.A."/>
            <person name="Sharon I."/>
            <person name="Castelle C.J."/>
            <person name="Probst A.J."/>
            <person name="Thomas B.C."/>
            <person name="Singh A."/>
            <person name="Wilkins M.J."/>
            <person name="Karaoz U."/>
            <person name="Brodie E.L."/>
            <person name="Williams K.H."/>
            <person name="Hubbard S.S."/>
            <person name="Banfield J.F."/>
        </authorList>
    </citation>
    <scope>NUCLEOTIDE SEQUENCE [LARGE SCALE GENOMIC DNA]</scope>
</reference>